<accession>A0A6H2GZF6</accession>
<evidence type="ECO:0000259" key="1">
    <source>
        <dbReference type="PROSITE" id="PS51782"/>
    </source>
</evidence>
<dbReference type="Pfam" id="PF21821">
    <property type="entry name" value="Dit_like"/>
    <property type="match status" value="1"/>
</dbReference>
<dbReference type="Pfam" id="PF01476">
    <property type="entry name" value="LysM"/>
    <property type="match status" value="1"/>
</dbReference>
<dbReference type="RefSeq" id="WP_168908334.1">
    <property type="nucleotide sequence ID" value="NZ_CP051428.1"/>
</dbReference>
<protein>
    <submittedName>
        <fullName evidence="2">LysM peptidoglycan-binding domain-containing protein</fullName>
    </submittedName>
</protein>
<dbReference type="PROSITE" id="PS51782">
    <property type="entry name" value="LYSM"/>
    <property type="match status" value="1"/>
</dbReference>
<dbReference type="EMBL" id="CP051428">
    <property type="protein sequence ID" value="QJC52782.1"/>
    <property type="molecule type" value="Genomic_DNA"/>
</dbReference>
<dbReference type="Gene3D" id="3.10.350.10">
    <property type="entry name" value="LysM domain"/>
    <property type="match status" value="1"/>
</dbReference>
<dbReference type="InterPro" id="IPR048494">
    <property type="entry name" value="Dit-like_N"/>
</dbReference>
<dbReference type="SMART" id="SM00257">
    <property type="entry name" value="LysM"/>
    <property type="match status" value="1"/>
</dbReference>
<sequence>MPIDVVLSYDSGKEKLRLPVPPTSYDFQTGMAHKSVNVHNLGEILVMGKRQLSSISLESYFPIQDDGLCVYKDFPPPVTFVNTLNRWKESGKPLRLLITAKGLSLNQVVVIESFSYGHRPGPLDVHFSLTLKEYRFVSAQKAAAAGTMQGQTAAVQATKATAKATPKTYTVKRGDTGYIIAKRVYGDGSRWPEIKKKNGIKDDRKLQIGQVLKL</sequence>
<gene>
    <name evidence="2" type="ORF">HGI30_15215</name>
</gene>
<evidence type="ECO:0000313" key="3">
    <source>
        <dbReference type="Proteomes" id="UP000502136"/>
    </source>
</evidence>
<dbReference type="InterPro" id="IPR018392">
    <property type="entry name" value="LysM"/>
</dbReference>
<feature type="domain" description="LysM" evidence="1">
    <location>
        <begin position="167"/>
        <end position="214"/>
    </location>
</feature>
<dbReference type="SUPFAM" id="SSF54106">
    <property type="entry name" value="LysM domain"/>
    <property type="match status" value="1"/>
</dbReference>
<dbReference type="InterPro" id="IPR036779">
    <property type="entry name" value="LysM_dom_sf"/>
</dbReference>
<evidence type="ECO:0000313" key="2">
    <source>
        <dbReference type="EMBL" id="QJC52782.1"/>
    </source>
</evidence>
<proteinExistence type="predicted"/>
<dbReference type="CDD" id="cd00118">
    <property type="entry name" value="LysM"/>
    <property type="match status" value="1"/>
</dbReference>
<dbReference type="KEGG" id="palr:HGI30_15215"/>
<dbReference type="AlphaFoldDB" id="A0A6H2GZF6"/>
<reference evidence="2 3" key="1">
    <citation type="submission" date="2020-04" db="EMBL/GenBank/DDBJ databases">
        <title>Novel Paenibacillus strain UniB2 isolated from commercial digestive syrup.</title>
        <authorList>
            <person name="Thorat V."/>
            <person name="Kirdat K."/>
            <person name="Tiwarekar B."/>
            <person name="Yadav A."/>
        </authorList>
    </citation>
    <scope>NUCLEOTIDE SEQUENCE [LARGE SCALE GENOMIC DNA]</scope>
    <source>
        <strain evidence="2 3">UniB2</strain>
    </source>
</reference>
<keyword evidence="3" id="KW-1185">Reference proteome</keyword>
<name>A0A6H2GZF6_9BACL</name>
<dbReference type="Proteomes" id="UP000502136">
    <property type="component" value="Chromosome"/>
</dbReference>
<organism evidence="2 3">
    <name type="scientific">Paenibacillus albicereus</name>
    <dbReference type="NCBI Taxonomy" id="2726185"/>
    <lineage>
        <taxon>Bacteria</taxon>
        <taxon>Bacillati</taxon>
        <taxon>Bacillota</taxon>
        <taxon>Bacilli</taxon>
        <taxon>Bacillales</taxon>
        <taxon>Paenibacillaceae</taxon>
        <taxon>Paenibacillus</taxon>
    </lineage>
</organism>